<gene>
    <name evidence="7" type="ORF">H6D15_01145</name>
</gene>
<keyword evidence="8" id="KW-1185">Reference proteome</keyword>
<dbReference type="GO" id="GO:0017004">
    <property type="term" value="P:cytochrome complex assembly"/>
    <property type="evidence" value="ECO:0007669"/>
    <property type="project" value="UniProtKB-KW"/>
</dbReference>
<evidence type="ECO:0000256" key="1">
    <source>
        <dbReference type="ARBA" id="ARBA00004196"/>
    </source>
</evidence>
<dbReference type="AlphaFoldDB" id="A0AA40ZRE3"/>
<evidence type="ECO:0000256" key="3">
    <source>
        <dbReference type="ARBA" id="ARBA00023157"/>
    </source>
</evidence>
<comment type="caution">
    <text evidence="7">The sequence shown here is derived from an EMBL/GenBank/DDBJ whole genome shotgun (WGS) entry which is preliminary data.</text>
</comment>
<evidence type="ECO:0000256" key="4">
    <source>
        <dbReference type="ARBA" id="ARBA00023284"/>
    </source>
</evidence>
<dbReference type="InterPro" id="IPR013766">
    <property type="entry name" value="Thioredoxin_domain"/>
</dbReference>
<keyword evidence="5" id="KW-0732">Signal</keyword>
<feature type="chain" id="PRO_5041402106" evidence="5">
    <location>
        <begin position="24"/>
        <end position="374"/>
    </location>
</feature>
<dbReference type="PANTHER" id="PTHR42852">
    <property type="entry name" value="THIOL:DISULFIDE INTERCHANGE PROTEIN DSBE"/>
    <property type="match status" value="1"/>
</dbReference>
<evidence type="ECO:0000256" key="2">
    <source>
        <dbReference type="ARBA" id="ARBA00022748"/>
    </source>
</evidence>
<dbReference type="PROSITE" id="PS51352">
    <property type="entry name" value="THIOREDOXIN_2"/>
    <property type="match status" value="1"/>
</dbReference>
<reference evidence="7 8" key="1">
    <citation type="journal article" date="2021" name="Sci. Rep.">
        <title>The distribution of antibiotic resistance genes in chicken gut microbiota commensals.</title>
        <authorList>
            <person name="Juricova H."/>
            <person name="Matiasovicova J."/>
            <person name="Kubasova T."/>
            <person name="Cejkova D."/>
            <person name="Rychlik I."/>
        </authorList>
    </citation>
    <scope>NUCLEOTIDE SEQUENCE [LARGE SCALE GENOMIC DNA]</scope>
    <source>
        <strain evidence="7 8">An421</strain>
    </source>
</reference>
<dbReference type="PANTHER" id="PTHR42852:SF6">
    <property type="entry name" value="THIOL:DISULFIDE INTERCHANGE PROTEIN DSBE"/>
    <property type="match status" value="1"/>
</dbReference>
<keyword evidence="2" id="KW-0201">Cytochrome c-type biogenesis</keyword>
<dbReference type="InterPro" id="IPR036249">
    <property type="entry name" value="Thioredoxin-like_sf"/>
</dbReference>
<dbReference type="PROSITE" id="PS51257">
    <property type="entry name" value="PROKAR_LIPOPROTEIN"/>
    <property type="match status" value="1"/>
</dbReference>
<feature type="signal peptide" evidence="5">
    <location>
        <begin position="1"/>
        <end position="23"/>
    </location>
</feature>
<comment type="subcellular location">
    <subcellularLocation>
        <location evidence="1">Cell envelope</location>
    </subcellularLocation>
</comment>
<dbReference type="EMBL" id="JACJMO010000001">
    <property type="protein sequence ID" value="MBM6856220.1"/>
    <property type="molecule type" value="Genomic_DNA"/>
</dbReference>
<dbReference type="RefSeq" id="WP_204970803.1">
    <property type="nucleotide sequence ID" value="NZ_JAAZTS010000001.1"/>
</dbReference>
<organism evidence="7 8">
    <name type="scientific">Caecibacteroides pullorum</name>
    <dbReference type="NCBI Taxonomy" id="2725562"/>
    <lineage>
        <taxon>Bacteria</taxon>
        <taxon>Pseudomonadati</taxon>
        <taxon>Bacteroidota</taxon>
        <taxon>Bacteroidia</taxon>
        <taxon>Bacteroidales</taxon>
        <taxon>Bacteroidaceae</taxon>
        <taxon>Caecibacteroides</taxon>
    </lineage>
</organism>
<dbReference type="Proteomes" id="UP000698924">
    <property type="component" value="Unassembled WGS sequence"/>
</dbReference>
<keyword evidence="3" id="KW-1015">Disulfide bond</keyword>
<evidence type="ECO:0000313" key="8">
    <source>
        <dbReference type="Proteomes" id="UP000698924"/>
    </source>
</evidence>
<protein>
    <submittedName>
        <fullName evidence="7">AhpC/TSA family protein</fullName>
    </submittedName>
</protein>
<name>A0AA40ZRE3_9BACT</name>
<dbReference type="InterPro" id="IPR050553">
    <property type="entry name" value="Thioredoxin_ResA/DsbE_sf"/>
</dbReference>
<dbReference type="GO" id="GO:0030313">
    <property type="term" value="C:cell envelope"/>
    <property type="evidence" value="ECO:0007669"/>
    <property type="project" value="UniProtKB-SubCell"/>
</dbReference>
<dbReference type="InterPro" id="IPR000866">
    <property type="entry name" value="AhpC/TSA"/>
</dbReference>
<dbReference type="GO" id="GO:0016209">
    <property type="term" value="F:antioxidant activity"/>
    <property type="evidence" value="ECO:0007669"/>
    <property type="project" value="InterPro"/>
</dbReference>
<dbReference type="Gene3D" id="3.40.30.10">
    <property type="entry name" value="Glutaredoxin"/>
    <property type="match status" value="1"/>
</dbReference>
<evidence type="ECO:0000259" key="6">
    <source>
        <dbReference type="PROSITE" id="PS51352"/>
    </source>
</evidence>
<dbReference type="GO" id="GO:0016491">
    <property type="term" value="F:oxidoreductase activity"/>
    <property type="evidence" value="ECO:0007669"/>
    <property type="project" value="InterPro"/>
</dbReference>
<keyword evidence="4" id="KW-0676">Redox-active center</keyword>
<accession>A0AA40ZRE3</accession>
<dbReference type="CDD" id="cd02966">
    <property type="entry name" value="TlpA_like_family"/>
    <property type="match status" value="1"/>
</dbReference>
<evidence type="ECO:0000313" key="7">
    <source>
        <dbReference type="EMBL" id="MBM6856220.1"/>
    </source>
</evidence>
<evidence type="ECO:0000256" key="5">
    <source>
        <dbReference type="SAM" id="SignalP"/>
    </source>
</evidence>
<dbReference type="SUPFAM" id="SSF52833">
    <property type="entry name" value="Thioredoxin-like"/>
    <property type="match status" value="1"/>
</dbReference>
<dbReference type="Pfam" id="PF00578">
    <property type="entry name" value="AhpC-TSA"/>
    <property type="match status" value="1"/>
</dbReference>
<proteinExistence type="predicted"/>
<feature type="domain" description="Thioredoxin" evidence="6">
    <location>
        <begin position="238"/>
        <end position="374"/>
    </location>
</feature>
<sequence length="374" mass="41519">MKNLCWMLLGASLLTACSPAAKMEISGTLNGIESDTLLVNHRSVDGGEARLDTVPMLNGQFAFNVGDSVLKQVYIYAKPSGNGAVSMKALGLVLLPGRPVTVSGTLDDYRLSGDAFYEACNELNEQLRPCITKLDSLSKVCMQMEVDGIPADSIRLAYAPSREFLNRMQDLRCDFIRSHADQDVAVYALSRDLSVEKIGEMLDVVAEPVRTGVMAPLYRQVKDGYDKEMARRAAAERVKEGNAAPEFTLKDLKGNDFTLSSLRGKYVVLDFWGSWCGWCIKGVPDMKKAYAKHKAKVEFVGIDCRDTEEKWRKAVEEHDMPWLHVRNEGDPDVSVLYAVRGYPTKIVISPEGVILKVVVGEDPEFYTYLDGLLK</sequence>